<keyword evidence="5" id="KW-1185">Reference proteome</keyword>
<dbReference type="PANTHER" id="PTHR44591:SF3">
    <property type="entry name" value="RESPONSE REGULATORY DOMAIN-CONTAINING PROTEIN"/>
    <property type="match status" value="1"/>
</dbReference>
<dbReference type="Proteomes" id="UP000238937">
    <property type="component" value="Unassembled WGS sequence"/>
</dbReference>
<dbReference type="InterPro" id="IPR050595">
    <property type="entry name" value="Bact_response_regulator"/>
</dbReference>
<dbReference type="SUPFAM" id="SSF52172">
    <property type="entry name" value="CheY-like"/>
    <property type="match status" value="1"/>
</dbReference>
<dbReference type="EMBL" id="PVWO01000149">
    <property type="protein sequence ID" value="PSB56035.1"/>
    <property type="molecule type" value="Genomic_DNA"/>
</dbReference>
<dbReference type="OrthoDB" id="572194at2"/>
<feature type="modified residue" description="4-aspartylphosphate" evidence="2">
    <location>
        <position position="312"/>
    </location>
</feature>
<evidence type="ECO:0000259" key="3">
    <source>
        <dbReference type="PROSITE" id="PS50110"/>
    </source>
</evidence>
<protein>
    <submittedName>
        <fullName evidence="4">Response regulator</fullName>
    </submittedName>
</protein>
<dbReference type="InterPro" id="IPR001789">
    <property type="entry name" value="Sig_transdc_resp-reg_receiver"/>
</dbReference>
<sequence>MNRLIATTDRFSFAARELSQKLSEQLQNGKIGYWEHQFDRLADREQVLHWNLATANGQILYAGNRLWSVQSLMRVIYRYAVYTRSELVGSRFEQLKITAEQEEWTPAQLLAQMKKIGIVNDAQLTKALKLKVLNDLDIYLLMGSGTANFIPEPDLAQQLPVEGFSPMILLDEAKQRQLQWEQIQQQVPSINLIPSLNRAALAKANLPAGQQERIENLVKSQQTLNSIAEEMAKDTLEIAEMFAKFVRVGLVSFQPPKNNTPRPIVVVDDSPLILSQFQHWVGGLGYPVVVCQESQTALTKIVEVEPAAIFIDINMPGISGFELVKQIRKQPQLSAIPLVILTGEQKLSNRWRAQWSGCDFLTKPLSPTDVSDFQARLEELLIRLVGTPDSVAN</sequence>
<organism evidence="4 5">
    <name type="scientific">Chamaesiphon polymorphus CCALA 037</name>
    <dbReference type="NCBI Taxonomy" id="2107692"/>
    <lineage>
        <taxon>Bacteria</taxon>
        <taxon>Bacillati</taxon>
        <taxon>Cyanobacteriota</taxon>
        <taxon>Cyanophyceae</taxon>
        <taxon>Gomontiellales</taxon>
        <taxon>Chamaesiphonaceae</taxon>
        <taxon>Chamaesiphon</taxon>
    </lineage>
</organism>
<keyword evidence="1 2" id="KW-0597">Phosphoprotein</keyword>
<proteinExistence type="predicted"/>
<evidence type="ECO:0000313" key="4">
    <source>
        <dbReference type="EMBL" id="PSB56035.1"/>
    </source>
</evidence>
<feature type="domain" description="Response regulatory" evidence="3">
    <location>
        <begin position="263"/>
        <end position="378"/>
    </location>
</feature>
<evidence type="ECO:0000313" key="5">
    <source>
        <dbReference type="Proteomes" id="UP000238937"/>
    </source>
</evidence>
<dbReference type="AlphaFoldDB" id="A0A2T1GEN8"/>
<dbReference type="RefSeq" id="WP_106305294.1">
    <property type="nucleotide sequence ID" value="NZ_PVWO01000149.1"/>
</dbReference>
<dbReference type="SMART" id="SM00448">
    <property type="entry name" value="REC"/>
    <property type="match status" value="1"/>
</dbReference>
<gene>
    <name evidence="4" type="ORF">C7B77_13180</name>
</gene>
<dbReference type="PROSITE" id="PS50110">
    <property type="entry name" value="RESPONSE_REGULATORY"/>
    <property type="match status" value="1"/>
</dbReference>
<evidence type="ECO:0000256" key="1">
    <source>
        <dbReference type="ARBA" id="ARBA00022553"/>
    </source>
</evidence>
<name>A0A2T1GEN8_9CYAN</name>
<dbReference type="Gene3D" id="3.40.50.2300">
    <property type="match status" value="1"/>
</dbReference>
<dbReference type="InterPro" id="IPR011006">
    <property type="entry name" value="CheY-like_superfamily"/>
</dbReference>
<dbReference type="Pfam" id="PF00072">
    <property type="entry name" value="Response_reg"/>
    <property type="match status" value="1"/>
</dbReference>
<comment type="caution">
    <text evidence="4">The sequence shown here is derived from an EMBL/GenBank/DDBJ whole genome shotgun (WGS) entry which is preliminary data.</text>
</comment>
<dbReference type="PANTHER" id="PTHR44591">
    <property type="entry name" value="STRESS RESPONSE REGULATOR PROTEIN 1"/>
    <property type="match status" value="1"/>
</dbReference>
<dbReference type="GO" id="GO:0000160">
    <property type="term" value="P:phosphorelay signal transduction system"/>
    <property type="evidence" value="ECO:0007669"/>
    <property type="project" value="InterPro"/>
</dbReference>
<evidence type="ECO:0000256" key="2">
    <source>
        <dbReference type="PROSITE-ProRule" id="PRU00169"/>
    </source>
</evidence>
<accession>A0A2T1GEN8</accession>
<reference evidence="4 5" key="1">
    <citation type="submission" date="2018-03" db="EMBL/GenBank/DDBJ databases">
        <title>The ancient ancestry and fast evolution of plastids.</title>
        <authorList>
            <person name="Moore K.R."/>
            <person name="Magnabosco C."/>
            <person name="Momper L."/>
            <person name="Gold D.A."/>
            <person name="Bosak T."/>
            <person name="Fournier G.P."/>
        </authorList>
    </citation>
    <scope>NUCLEOTIDE SEQUENCE [LARGE SCALE GENOMIC DNA]</scope>
    <source>
        <strain evidence="4 5">CCALA 037</strain>
    </source>
</reference>